<dbReference type="RefSeq" id="WP_211632905.1">
    <property type="nucleotide sequence ID" value="NZ_CP073100.1"/>
</dbReference>
<dbReference type="EMBL" id="CP073100">
    <property type="protein sequence ID" value="QUE52206.1"/>
    <property type="molecule type" value="Genomic_DNA"/>
</dbReference>
<keyword evidence="1" id="KW-0472">Membrane</keyword>
<reference evidence="2" key="1">
    <citation type="submission" date="2021-04" db="EMBL/GenBank/DDBJ databases">
        <title>Luteolibacter sp. 32A isolated from the skin of an Anderson's salamander (Ambystoma andersonii).</title>
        <authorList>
            <person name="Spergser J."/>
            <person name="Busse H.-J."/>
        </authorList>
    </citation>
    <scope>NUCLEOTIDE SEQUENCE</scope>
    <source>
        <strain evidence="2">32A</strain>
    </source>
</reference>
<gene>
    <name evidence="2" type="ORF">KBB96_04770</name>
</gene>
<proteinExistence type="predicted"/>
<keyword evidence="1" id="KW-0812">Transmembrane</keyword>
<protein>
    <submittedName>
        <fullName evidence="2">Uncharacterized protein</fullName>
    </submittedName>
</protein>
<accession>A0A975J1B5</accession>
<keyword evidence="3" id="KW-1185">Reference proteome</keyword>
<sequence>MSKQSDNVMLVPGESGWEIWSGSSATGFTLLSATGTSRASDITGLPSGDLTMLFPVRAITALPLKVTSEDPSLIGDMAVMYAERQGLRPDPMAGQLTDQFIVSQEGDQTTLLSAVLRPPGEGEMPPRGPKEFDLSARALPYQGDSLVVWKEFDRWVFAVSKGGKLLYCQATAVDAPNPDESFVREVRLSLIQLSLQGLDCNPARVVVYANAGADGAALSSLFGPGVIVQPKPAPVLPEPHSKLLPADVRAARRQAVRRQQTIAAVALIALLYLGGLGWVGYSYWKDSRTIKRLRAAASEVGPEREAYQQHIAKWDELAPVVDINKSPVELMYRVATAIPGNGGVRLKDADIDGTEIKLRGQGQQPAPIKQFDLALRKSDQLAGFTWVNQEPTQDNKVGWTFNFTGSAPGATGTKP</sequence>
<dbReference type="Proteomes" id="UP000676169">
    <property type="component" value="Chromosome"/>
</dbReference>
<feature type="transmembrane region" description="Helical" evidence="1">
    <location>
        <begin position="262"/>
        <end position="284"/>
    </location>
</feature>
<evidence type="ECO:0000313" key="3">
    <source>
        <dbReference type="Proteomes" id="UP000676169"/>
    </source>
</evidence>
<keyword evidence="1" id="KW-1133">Transmembrane helix</keyword>
<evidence type="ECO:0000313" key="2">
    <source>
        <dbReference type="EMBL" id="QUE52206.1"/>
    </source>
</evidence>
<organism evidence="2 3">
    <name type="scientific">Luteolibacter ambystomatis</name>
    <dbReference type="NCBI Taxonomy" id="2824561"/>
    <lineage>
        <taxon>Bacteria</taxon>
        <taxon>Pseudomonadati</taxon>
        <taxon>Verrucomicrobiota</taxon>
        <taxon>Verrucomicrobiia</taxon>
        <taxon>Verrucomicrobiales</taxon>
        <taxon>Verrucomicrobiaceae</taxon>
        <taxon>Luteolibacter</taxon>
    </lineage>
</organism>
<dbReference type="KEGG" id="lamb:KBB96_04770"/>
<evidence type="ECO:0000256" key="1">
    <source>
        <dbReference type="SAM" id="Phobius"/>
    </source>
</evidence>
<dbReference type="AlphaFoldDB" id="A0A975J1B5"/>
<name>A0A975J1B5_9BACT</name>